<dbReference type="AlphaFoldDB" id="A0A7W9L463"/>
<gene>
    <name evidence="1" type="ORF">GGQ63_004361</name>
</gene>
<name>A0A7W9L463_9HYPH</name>
<proteinExistence type="predicted"/>
<evidence type="ECO:0000313" key="1">
    <source>
        <dbReference type="EMBL" id="MBB5755259.1"/>
    </source>
</evidence>
<dbReference type="Proteomes" id="UP000523821">
    <property type="component" value="Unassembled WGS sequence"/>
</dbReference>
<evidence type="ECO:0000313" key="2">
    <source>
        <dbReference type="Proteomes" id="UP000523821"/>
    </source>
</evidence>
<reference evidence="1 2" key="1">
    <citation type="submission" date="2020-08" db="EMBL/GenBank/DDBJ databases">
        <title>Genomic Encyclopedia of Type Strains, Phase IV (KMG-IV): sequencing the most valuable type-strain genomes for metagenomic binning, comparative biology and taxonomic classification.</title>
        <authorList>
            <person name="Goeker M."/>
        </authorList>
    </citation>
    <scope>NUCLEOTIDE SEQUENCE [LARGE SCALE GENOMIC DNA]</scope>
    <source>
        <strain evidence="1 2">DSM 16268</strain>
    </source>
</reference>
<comment type="caution">
    <text evidence="1">The sequence shown here is derived from an EMBL/GenBank/DDBJ whole genome shotgun (WGS) entry which is preliminary data.</text>
</comment>
<protein>
    <submittedName>
        <fullName evidence="1">Uncharacterized protein</fullName>
    </submittedName>
</protein>
<sequence>MMAASYGEIGMAAAARGHGVVRRAAARMNHARERQMPRYVNGYQLSLDDASLATFGFDRETLERAFAAGSPI</sequence>
<dbReference type="RefSeq" id="WP_246429928.1">
    <property type="nucleotide sequence ID" value="NZ_JACHOO010000016.1"/>
</dbReference>
<dbReference type="EMBL" id="JACHOO010000016">
    <property type="protein sequence ID" value="MBB5755259.1"/>
    <property type="molecule type" value="Genomic_DNA"/>
</dbReference>
<keyword evidence="2" id="KW-1185">Reference proteome</keyword>
<accession>A0A7W9L463</accession>
<organism evidence="1 2">
    <name type="scientific">Prosthecomicrobium pneumaticum</name>
    <dbReference type="NCBI Taxonomy" id="81895"/>
    <lineage>
        <taxon>Bacteria</taxon>
        <taxon>Pseudomonadati</taxon>
        <taxon>Pseudomonadota</taxon>
        <taxon>Alphaproteobacteria</taxon>
        <taxon>Hyphomicrobiales</taxon>
        <taxon>Kaistiaceae</taxon>
        <taxon>Prosthecomicrobium</taxon>
    </lineage>
</organism>